<feature type="compositionally biased region" description="Basic and acidic residues" evidence="6">
    <location>
        <begin position="235"/>
        <end position="244"/>
    </location>
</feature>
<keyword evidence="5" id="KW-0539">Nucleus</keyword>
<dbReference type="PROSITE" id="PS50982">
    <property type="entry name" value="MBD"/>
    <property type="match status" value="1"/>
</dbReference>
<evidence type="ECO:0000256" key="3">
    <source>
        <dbReference type="ARBA" id="ARBA00023125"/>
    </source>
</evidence>
<feature type="compositionally biased region" description="Polar residues" evidence="6">
    <location>
        <begin position="10"/>
        <end position="21"/>
    </location>
</feature>
<dbReference type="SUPFAM" id="SSF54171">
    <property type="entry name" value="DNA-binding domain"/>
    <property type="match status" value="1"/>
</dbReference>
<feature type="compositionally biased region" description="Basic and acidic residues" evidence="6">
    <location>
        <begin position="253"/>
        <end position="277"/>
    </location>
</feature>
<feature type="compositionally biased region" description="Polar residues" evidence="6">
    <location>
        <begin position="219"/>
        <end position="232"/>
    </location>
</feature>
<feature type="compositionally biased region" description="Basic and acidic residues" evidence="6">
    <location>
        <begin position="287"/>
        <end position="305"/>
    </location>
</feature>
<organism evidence="8 9">
    <name type="scientific">Saponaria officinalis</name>
    <name type="common">Common soapwort</name>
    <name type="synonym">Lychnis saponaria</name>
    <dbReference type="NCBI Taxonomy" id="3572"/>
    <lineage>
        <taxon>Eukaryota</taxon>
        <taxon>Viridiplantae</taxon>
        <taxon>Streptophyta</taxon>
        <taxon>Embryophyta</taxon>
        <taxon>Tracheophyta</taxon>
        <taxon>Spermatophyta</taxon>
        <taxon>Magnoliopsida</taxon>
        <taxon>eudicotyledons</taxon>
        <taxon>Gunneridae</taxon>
        <taxon>Pentapetalae</taxon>
        <taxon>Caryophyllales</taxon>
        <taxon>Caryophyllaceae</taxon>
        <taxon>Caryophylleae</taxon>
        <taxon>Saponaria</taxon>
    </lineage>
</organism>
<protein>
    <recommendedName>
        <fullName evidence="7">MBD domain-containing protein</fullName>
    </recommendedName>
</protein>
<dbReference type="EMBL" id="JBDFQZ010000004">
    <property type="protein sequence ID" value="KAK9734641.1"/>
    <property type="molecule type" value="Genomic_DNA"/>
</dbReference>
<evidence type="ECO:0000256" key="2">
    <source>
        <dbReference type="ARBA" id="ARBA00023015"/>
    </source>
</evidence>
<evidence type="ECO:0000256" key="6">
    <source>
        <dbReference type="SAM" id="MobiDB-lite"/>
    </source>
</evidence>
<keyword evidence="3" id="KW-0238">DNA-binding</keyword>
<evidence type="ECO:0000256" key="1">
    <source>
        <dbReference type="ARBA" id="ARBA00004123"/>
    </source>
</evidence>
<dbReference type="Proteomes" id="UP001443914">
    <property type="component" value="Unassembled WGS sequence"/>
</dbReference>
<accession>A0AAW1LMB8</accession>
<dbReference type="PANTHER" id="PTHR33729">
    <property type="entry name" value="METHYL-CPG BINDING DOMAIN CONTAINING PROTEIN, EXPRESSED"/>
    <property type="match status" value="1"/>
</dbReference>
<dbReference type="Gene3D" id="3.30.890.10">
    <property type="entry name" value="Methyl-cpg-binding Protein 2, Chain A"/>
    <property type="match status" value="1"/>
</dbReference>
<reference evidence="8" key="1">
    <citation type="submission" date="2024-03" db="EMBL/GenBank/DDBJ databases">
        <title>WGS assembly of Saponaria officinalis var. Norfolk2.</title>
        <authorList>
            <person name="Jenkins J."/>
            <person name="Shu S."/>
            <person name="Grimwood J."/>
            <person name="Barry K."/>
            <person name="Goodstein D."/>
            <person name="Schmutz J."/>
            <person name="Leebens-Mack J."/>
            <person name="Osbourn A."/>
        </authorList>
    </citation>
    <scope>NUCLEOTIDE SEQUENCE [LARGE SCALE GENOMIC DNA]</scope>
    <source>
        <strain evidence="8">JIC</strain>
    </source>
</reference>
<dbReference type="InterPro" id="IPR016177">
    <property type="entry name" value="DNA-bd_dom_sf"/>
</dbReference>
<feature type="compositionally biased region" description="Basic and acidic residues" evidence="6">
    <location>
        <begin position="146"/>
        <end position="178"/>
    </location>
</feature>
<dbReference type="GO" id="GO:0005634">
    <property type="term" value="C:nucleus"/>
    <property type="evidence" value="ECO:0007669"/>
    <property type="project" value="UniProtKB-SubCell"/>
</dbReference>
<dbReference type="Pfam" id="PF01429">
    <property type="entry name" value="MBD"/>
    <property type="match status" value="1"/>
</dbReference>
<sequence>MDNVEMKLQEQATSDTNQNDVVSVDLPAPLGWSKKFIPKKGGSSRRNEIVFIAPTGEEIKNKRQLDQYLKSHSGGPSATEFDWGTGDTPRRSSRLSSKPKETESPESGPSRKKQKRSSSKKGEQKKEDADEEDGSEDDETAADDTEVGKDVEMKDVEVQEKQTEKRSSSKKGEQKKEDADEEDGSEDDETAADDTEVGKDVEMKDVEVQEKQTEKKSVNESGSDANPGTDSVDNADEKADETKELGQASNEVRPSDVKGLNSEDAKPEGVPVEDKSEAGNSDVLFSENDKAVEEQPSENKEEPKIELVGADVHPATETVAPSIEIGVNNAAPANAEKHVEDKSEAGNSDVLLPENDKAIEEPSLEDKEEREKEVAGAEVHPAAESAASDVEIGVNNAAPADAKTGNDGSGPGQGDLEKKVNYGEVHPAAESAASDVEIGVNNAAPADAKTGNDGSGPGQGDLEKKVNYGEVGPNSNGAEGNQEAADHTEQKSINADNLAHESYLF</sequence>
<comment type="subcellular location">
    <subcellularLocation>
        <location evidence="1">Nucleus</location>
    </subcellularLocation>
</comment>
<evidence type="ECO:0000256" key="5">
    <source>
        <dbReference type="ARBA" id="ARBA00023242"/>
    </source>
</evidence>
<feature type="region of interest" description="Disordered" evidence="6">
    <location>
        <begin position="54"/>
        <end position="505"/>
    </location>
</feature>
<feature type="region of interest" description="Disordered" evidence="6">
    <location>
        <begin position="1"/>
        <end position="24"/>
    </location>
</feature>
<dbReference type="AlphaFoldDB" id="A0AAW1LMB8"/>
<feature type="compositionally biased region" description="Basic and acidic residues" evidence="6">
    <location>
        <begin position="196"/>
        <end position="218"/>
    </location>
</feature>
<keyword evidence="9" id="KW-1185">Reference proteome</keyword>
<feature type="compositionally biased region" description="Basic and acidic residues" evidence="6">
    <location>
        <begin position="335"/>
        <end position="344"/>
    </location>
</feature>
<keyword evidence="4" id="KW-0804">Transcription</keyword>
<dbReference type="InterPro" id="IPR001739">
    <property type="entry name" value="Methyl_CpG_DNA-bd"/>
</dbReference>
<gene>
    <name evidence="8" type="ORF">RND81_04G153900</name>
</gene>
<feature type="domain" description="MBD" evidence="7">
    <location>
        <begin position="18"/>
        <end position="88"/>
    </location>
</feature>
<proteinExistence type="predicted"/>
<evidence type="ECO:0000256" key="4">
    <source>
        <dbReference type="ARBA" id="ARBA00023163"/>
    </source>
</evidence>
<feature type="compositionally biased region" description="Basic and acidic residues" evidence="6">
    <location>
        <begin position="354"/>
        <end position="375"/>
    </location>
</feature>
<feature type="compositionally biased region" description="Acidic residues" evidence="6">
    <location>
        <begin position="179"/>
        <end position="195"/>
    </location>
</feature>
<keyword evidence="2" id="KW-0805">Transcription regulation</keyword>
<dbReference type="InterPro" id="IPR039622">
    <property type="entry name" value="MBD10/11"/>
</dbReference>
<feature type="compositionally biased region" description="Basic residues" evidence="6">
    <location>
        <begin position="110"/>
        <end position="119"/>
    </location>
</feature>
<evidence type="ECO:0000313" key="9">
    <source>
        <dbReference type="Proteomes" id="UP001443914"/>
    </source>
</evidence>
<evidence type="ECO:0000259" key="7">
    <source>
        <dbReference type="PROSITE" id="PS50982"/>
    </source>
</evidence>
<dbReference type="PANTHER" id="PTHR33729:SF6">
    <property type="entry name" value="METHYL-CPG-BINDING DOMAIN-CONTAINING PROTEIN 11"/>
    <property type="match status" value="1"/>
</dbReference>
<evidence type="ECO:0000313" key="8">
    <source>
        <dbReference type="EMBL" id="KAK9734641.1"/>
    </source>
</evidence>
<feature type="compositionally biased region" description="Acidic residues" evidence="6">
    <location>
        <begin position="129"/>
        <end position="145"/>
    </location>
</feature>
<comment type="caution">
    <text evidence="8">The sequence shown here is derived from an EMBL/GenBank/DDBJ whole genome shotgun (WGS) entry which is preliminary data.</text>
</comment>
<name>A0AAW1LMB8_SAPOF</name>
<dbReference type="GO" id="GO:0003677">
    <property type="term" value="F:DNA binding"/>
    <property type="evidence" value="ECO:0007669"/>
    <property type="project" value="UniProtKB-KW"/>
</dbReference>